<feature type="compositionally biased region" description="Acidic residues" evidence="1">
    <location>
        <begin position="1"/>
        <end position="10"/>
    </location>
</feature>
<keyword evidence="3" id="KW-1185">Reference proteome</keyword>
<evidence type="ECO:0000313" key="2">
    <source>
        <dbReference type="EMBL" id="CAE8620996.1"/>
    </source>
</evidence>
<feature type="compositionally biased region" description="Basic and acidic residues" evidence="1">
    <location>
        <begin position="14"/>
        <end position="25"/>
    </location>
</feature>
<protein>
    <submittedName>
        <fullName evidence="2">Uncharacterized protein</fullName>
    </submittedName>
</protein>
<accession>A0A813G7U3</accession>
<feature type="non-terminal residue" evidence="2">
    <location>
        <position position="107"/>
    </location>
</feature>
<sequence length="107" mass="11738">APAVKEEEEVPAVKGEDASDMQEMHKADAELEAAEIANPYVIVEENLENFKKLCNCEVPDSYIKGSKSFTMYDDDTGSSIGVLLATSQFYVPKAKHVAAKKKEKKVA</sequence>
<gene>
    <name evidence="2" type="ORF">PGLA1383_LOCUS38521</name>
</gene>
<dbReference type="Proteomes" id="UP000654075">
    <property type="component" value="Unassembled WGS sequence"/>
</dbReference>
<evidence type="ECO:0000313" key="3">
    <source>
        <dbReference type="Proteomes" id="UP000654075"/>
    </source>
</evidence>
<dbReference type="AlphaFoldDB" id="A0A813G7U3"/>
<dbReference type="EMBL" id="CAJNNV010027624">
    <property type="protein sequence ID" value="CAE8620996.1"/>
    <property type="molecule type" value="Genomic_DNA"/>
</dbReference>
<comment type="caution">
    <text evidence="2">The sequence shown here is derived from an EMBL/GenBank/DDBJ whole genome shotgun (WGS) entry which is preliminary data.</text>
</comment>
<name>A0A813G7U3_POLGL</name>
<organism evidence="2 3">
    <name type="scientific">Polarella glacialis</name>
    <name type="common">Dinoflagellate</name>
    <dbReference type="NCBI Taxonomy" id="89957"/>
    <lineage>
        <taxon>Eukaryota</taxon>
        <taxon>Sar</taxon>
        <taxon>Alveolata</taxon>
        <taxon>Dinophyceae</taxon>
        <taxon>Suessiales</taxon>
        <taxon>Suessiaceae</taxon>
        <taxon>Polarella</taxon>
    </lineage>
</organism>
<proteinExistence type="predicted"/>
<feature type="region of interest" description="Disordered" evidence="1">
    <location>
        <begin position="1"/>
        <end position="25"/>
    </location>
</feature>
<reference evidence="2" key="1">
    <citation type="submission" date="2021-02" db="EMBL/GenBank/DDBJ databases">
        <authorList>
            <person name="Dougan E. K."/>
            <person name="Rhodes N."/>
            <person name="Thang M."/>
            <person name="Chan C."/>
        </authorList>
    </citation>
    <scope>NUCLEOTIDE SEQUENCE</scope>
</reference>
<evidence type="ECO:0000256" key="1">
    <source>
        <dbReference type="SAM" id="MobiDB-lite"/>
    </source>
</evidence>